<dbReference type="AlphaFoldDB" id="H2Y164"/>
<dbReference type="OMA" id="FRHANLF"/>
<evidence type="ECO:0000259" key="7">
    <source>
        <dbReference type="Pfam" id="PF03109"/>
    </source>
</evidence>
<dbReference type="Proteomes" id="UP000008144">
    <property type="component" value="Chromosome 11"/>
</dbReference>
<evidence type="ECO:0000256" key="1">
    <source>
        <dbReference type="ARBA" id="ARBA00004749"/>
    </source>
</evidence>
<dbReference type="InterPro" id="IPR051409">
    <property type="entry name" value="Atypical_kinase_ADCK"/>
</dbReference>
<dbReference type="InterPro" id="IPR011009">
    <property type="entry name" value="Kinase-like_dom_sf"/>
</dbReference>
<evidence type="ECO:0000256" key="3">
    <source>
        <dbReference type="ARBA" id="ARBA00022679"/>
    </source>
</evidence>
<dbReference type="InterPro" id="IPR004147">
    <property type="entry name" value="ABC1_dom"/>
</dbReference>
<name>H2Y164_CIOIN</name>
<reference evidence="8" key="3">
    <citation type="submission" date="2025-08" db="UniProtKB">
        <authorList>
            <consortium name="Ensembl"/>
        </authorList>
    </citation>
    <scope>IDENTIFICATION</scope>
</reference>
<comment type="similarity">
    <text evidence="2">Belongs to the protein kinase superfamily. ADCK protein kinase family.</text>
</comment>
<comment type="pathway">
    <text evidence="1">Cofactor biosynthesis; ubiquinone biosynthesis.</text>
</comment>
<dbReference type="FunCoup" id="H2Y164">
    <property type="interactions" value="95"/>
</dbReference>
<reference evidence="9" key="1">
    <citation type="journal article" date="2002" name="Science">
        <title>The draft genome of Ciona intestinalis: insights into chordate and vertebrate origins.</title>
        <authorList>
            <person name="Dehal P."/>
            <person name="Satou Y."/>
            <person name="Campbell R.K."/>
            <person name="Chapman J."/>
            <person name="Degnan B."/>
            <person name="De Tomaso A."/>
            <person name="Davidson B."/>
            <person name="Di Gregorio A."/>
            <person name="Gelpke M."/>
            <person name="Goodstein D.M."/>
            <person name="Harafuji N."/>
            <person name="Hastings K.E."/>
            <person name="Ho I."/>
            <person name="Hotta K."/>
            <person name="Huang W."/>
            <person name="Kawashima T."/>
            <person name="Lemaire P."/>
            <person name="Martinez D."/>
            <person name="Meinertzhagen I.A."/>
            <person name="Necula S."/>
            <person name="Nonaka M."/>
            <person name="Putnam N."/>
            <person name="Rash S."/>
            <person name="Saiga H."/>
            <person name="Satake M."/>
            <person name="Terry A."/>
            <person name="Yamada L."/>
            <person name="Wang H.G."/>
            <person name="Awazu S."/>
            <person name="Azumi K."/>
            <person name="Boore J."/>
            <person name="Branno M."/>
            <person name="Chin-Bow S."/>
            <person name="DeSantis R."/>
            <person name="Doyle S."/>
            <person name="Francino P."/>
            <person name="Keys D.N."/>
            <person name="Haga S."/>
            <person name="Hayashi H."/>
            <person name="Hino K."/>
            <person name="Imai K.S."/>
            <person name="Inaba K."/>
            <person name="Kano S."/>
            <person name="Kobayashi K."/>
            <person name="Kobayashi M."/>
            <person name="Lee B.I."/>
            <person name="Makabe K.W."/>
            <person name="Manohar C."/>
            <person name="Matassi G."/>
            <person name="Medina M."/>
            <person name="Mochizuki Y."/>
            <person name="Mount S."/>
            <person name="Morishita T."/>
            <person name="Miura S."/>
            <person name="Nakayama A."/>
            <person name="Nishizaka S."/>
            <person name="Nomoto H."/>
            <person name="Ohta F."/>
            <person name="Oishi K."/>
            <person name="Rigoutsos I."/>
            <person name="Sano M."/>
            <person name="Sasaki A."/>
            <person name="Sasakura Y."/>
            <person name="Shoguchi E."/>
            <person name="Shin-i T."/>
            <person name="Spagnuolo A."/>
            <person name="Stainier D."/>
            <person name="Suzuki M.M."/>
            <person name="Tassy O."/>
            <person name="Takatori N."/>
            <person name="Tokuoka M."/>
            <person name="Yagi K."/>
            <person name="Yoshizaki F."/>
            <person name="Wada S."/>
            <person name="Zhang C."/>
            <person name="Hyatt P.D."/>
            <person name="Larimer F."/>
            <person name="Detter C."/>
            <person name="Doggett N."/>
            <person name="Glavina T."/>
            <person name="Hawkins T."/>
            <person name="Richardson P."/>
            <person name="Lucas S."/>
            <person name="Kohara Y."/>
            <person name="Levine M."/>
            <person name="Satoh N."/>
            <person name="Rokhsar D.S."/>
        </authorList>
    </citation>
    <scope>NUCLEOTIDE SEQUENCE [LARGE SCALE GENOMIC DNA]</scope>
</reference>
<dbReference type="GeneTree" id="ENSGT00940000169293"/>
<proteinExistence type="inferred from homology"/>
<sequence length="520" mass="58899">MVHKTNPRTLGRRCLLSPHNRHLHTSNSLRAFTADELAAIAKVHRVRNVEKKTKKPDSKMDNITSESKERRVPTSRLGRLASFGGLAASMAIGSLSDAAKKSIGVSEQKSNKSSLAASVVLTEANMEKIVATLCKVRGAALKLGQMLSIQDVSVVDPKLIEVFDRVRQSADYMPASQMKKVLVEEFGSDWRSLVKEFDEKPFAAASIGQVHRAVLHNGKEVAMKIQYPGVADSINSDIDNLVSLLKLWNIFPEQLYIDKFIDVSRRELAWECDYQREAEFMKMFREVLADEEMYGVPEITPQLSGKRVLTTELITGIPIDQVGNLSQDERNYVAAAVLRLVLREIFELRCMQTDPNWANFFYNEEQQKLWLLDFGASRSYSKQFVDEYIDVVKGAADGDRELVLEKSKKLGFLTGYEPQVMNDAHVDAIMILGEPFASDDVFDFSTQNTSSRIMNIIPVFMKHRLSPPPEETYSLHRKLSGAFLIATKLKAKFACQKMFFDIYEKYWQENHNKLKHGNVC</sequence>
<accession>H2Y164</accession>
<evidence type="ECO:0000256" key="5">
    <source>
        <dbReference type="ARBA" id="ARBA00022840"/>
    </source>
</evidence>
<dbReference type="Pfam" id="PF03109">
    <property type="entry name" value="ABC1"/>
    <property type="match status" value="1"/>
</dbReference>
<evidence type="ECO:0000256" key="6">
    <source>
        <dbReference type="SAM" id="MobiDB-lite"/>
    </source>
</evidence>
<feature type="region of interest" description="Disordered" evidence="6">
    <location>
        <begin position="48"/>
        <end position="74"/>
    </location>
</feature>
<dbReference type="EMBL" id="EAAA01000738">
    <property type="status" value="NOT_ANNOTATED_CDS"/>
    <property type="molecule type" value="Genomic_DNA"/>
</dbReference>
<reference evidence="8" key="2">
    <citation type="journal article" date="2008" name="Genome Biol.">
        <title>Improved genome assembly and evidence-based global gene model set for the chordate Ciona intestinalis: new insight into intron and operon populations.</title>
        <authorList>
            <person name="Satou Y."/>
            <person name="Mineta K."/>
            <person name="Ogasawara M."/>
            <person name="Sasakura Y."/>
            <person name="Shoguchi E."/>
            <person name="Ueno K."/>
            <person name="Yamada L."/>
            <person name="Matsumoto J."/>
            <person name="Wasserscheid J."/>
            <person name="Dewar K."/>
            <person name="Wiley G.B."/>
            <person name="Macmil S.L."/>
            <person name="Roe B.A."/>
            <person name="Zeller R.W."/>
            <person name="Hastings K.E."/>
            <person name="Lemaire P."/>
            <person name="Lindquist E."/>
            <person name="Endo T."/>
            <person name="Hotta K."/>
            <person name="Inaba K."/>
        </authorList>
    </citation>
    <scope>NUCLEOTIDE SEQUENCE [LARGE SCALE GENOMIC DNA]</scope>
    <source>
        <strain evidence="8">wild type</strain>
    </source>
</reference>
<dbReference type="GO" id="GO:0006744">
    <property type="term" value="P:ubiquinone biosynthetic process"/>
    <property type="evidence" value="ECO:0000318"/>
    <property type="project" value="GO_Central"/>
</dbReference>
<dbReference type="EMBL" id="EAAA01000737">
    <property type="status" value="NOT_ANNOTATED_CDS"/>
    <property type="molecule type" value="Genomic_DNA"/>
</dbReference>
<reference evidence="8" key="4">
    <citation type="submission" date="2025-09" db="UniProtKB">
        <authorList>
            <consortium name="Ensembl"/>
        </authorList>
    </citation>
    <scope>IDENTIFICATION</scope>
</reference>
<dbReference type="Ensembl" id="ENSCINT00000031958.1">
    <property type="protein sequence ID" value="ENSCINP00000035648.1"/>
    <property type="gene ID" value="ENSCING00000023656.1"/>
</dbReference>
<dbReference type="SUPFAM" id="SSF56112">
    <property type="entry name" value="Protein kinase-like (PK-like)"/>
    <property type="match status" value="1"/>
</dbReference>
<keyword evidence="4" id="KW-0547">Nucleotide-binding</keyword>
<feature type="domain" description="ABC1 atypical kinase-like" evidence="7">
    <location>
        <begin position="166"/>
        <end position="405"/>
    </location>
</feature>
<keyword evidence="9" id="KW-1185">Reference proteome</keyword>
<dbReference type="InParanoid" id="H2Y164"/>
<dbReference type="STRING" id="7719.ENSCINP00000035648"/>
<dbReference type="PANTHER" id="PTHR43851">
    <property type="match status" value="1"/>
</dbReference>
<feature type="compositionally biased region" description="Basic and acidic residues" evidence="6">
    <location>
        <begin position="48"/>
        <end position="72"/>
    </location>
</feature>
<organism evidence="8 9">
    <name type="scientific">Ciona intestinalis</name>
    <name type="common">Transparent sea squirt</name>
    <name type="synonym">Ascidia intestinalis</name>
    <dbReference type="NCBI Taxonomy" id="7719"/>
    <lineage>
        <taxon>Eukaryota</taxon>
        <taxon>Metazoa</taxon>
        <taxon>Chordata</taxon>
        <taxon>Tunicata</taxon>
        <taxon>Ascidiacea</taxon>
        <taxon>Phlebobranchia</taxon>
        <taxon>Cionidae</taxon>
        <taxon>Ciona</taxon>
    </lineage>
</organism>
<dbReference type="PANTHER" id="PTHR43851:SF3">
    <property type="entry name" value="COENZYME Q8"/>
    <property type="match status" value="1"/>
</dbReference>
<dbReference type="InterPro" id="IPR034646">
    <property type="entry name" value="ADCK3_dom"/>
</dbReference>
<protein>
    <recommendedName>
        <fullName evidence="7">ABC1 atypical kinase-like domain-containing protein</fullName>
    </recommendedName>
</protein>
<evidence type="ECO:0000313" key="9">
    <source>
        <dbReference type="Proteomes" id="UP000008144"/>
    </source>
</evidence>
<evidence type="ECO:0000313" key="8">
    <source>
        <dbReference type="Ensembl" id="ENSCINP00000035648.1"/>
    </source>
</evidence>
<keyword evidence="3" id="KW-0808">Transferase</keyword>
<dbReference type="CDD" id="cd13970">
    <property type="entry name" value="ABC1_ADCK3"/>
    <property type="match status" value="1"/>
</dbReference>
<evidence type="ECO:0000256" key="4">
    <source>
        <dbReference type="ARBA" id="ARBA00022741"/>
    </source>
</evidence>
<keyword evidence="5" id="KW-0067">ATP-binding</keyword>
<dbReference type="GO" id="GO:0016740">
    <property type="term" value="F:transferase activity"/>
    <property type="evidence" value="ECO:0007669"/>
    <property type="project" value="UniProtKB-KW"/>
</dbReference>
<evidence type="ECO:0000256" key="2">
    <source>
        <dbReference type="ARBA" id="ARBA00009670"/>
    </source>
</evidence>
<dbReference type="GO" id="GO:0005524">
    <property type="term" value="F:ATP binding"/>
    <property type="evidence" value="ECO:0007669"/>
    <property type="project" value="UniProtKB-KW"/>
</dbReference>
<dbReference type="HOGENOM" id="CLU_006533_9_0_1"/>